<gene>
    <name evidence="5" type="ORF">DRI96_02015</name>
</gene>
<evidence type="ECO:0000256" key="3">
    <source>
        <dbReference type="ARBA" id="ARBA00023004"/>
    </source>
</evidence>
<dbReference type="CDD" id="cd01335">
    <property type="entry name" value="Radical_SAM"/>
    <property type="match status" value="1"/>
</dbReference>
<comment type="caution">
    <text evidence="5">The sequence shown here is derived from an EMBL/GenBank/DDBJ whole genome shotgun (WGS) entry which is preliminary data.</text>
</comment>
<evidence type="ECO:0000256" key="2">
    <source>
        <dbReference type="ARBA" id="ARBA00022723"/>
    </source>
</evidence>
<dbReference type="EMBL" id="QMQB01000056">
    <property type="protein sequence ID" value="RLE14051.1"/>
    <property type="molecule type" value="Genomic_DNA"/>
</dbReference>
<dbReference type="SUPFAM" id="SSF102114">
    <property type="entry name" value="Radical SAM enzymes"/>
    <property type="match status" value="1"/>
</dbReference>
<name>A0A662DIA6_UNCAE</name>
<accession>A0A662DIA6</accession>
<keyword evidence="1" id="KW-0949">S-adenosyl-L-methionine</keyword>
<evidence type="ECO:0000313" key="5">
    <source>
        <dbReference type="EMBL" id="RLE14051.1"/>
    </source>
</evidence>
<dbReference type="SFLD" id="SFLDS00029">
    <property type="entry name" value="Radical_SAM"/>
    <property type="match status" value="1"/>
</dbReference>
<dbReference type="InterPro" id="IPR007197">
    <property type="entry name" value="rSAM"/>
</dbReference>
<dbReference type="InterPro" id="IPR013785">
    <property type="entry name" value="Aldolase_TIM"/>
</dbReference>
<dbReference type="Proteomes" id="UP000267654">
    <property type="component" value="Unassembled WGS sequence"/>
</dbReference>
<dbReference type="GO" id="GO:0046872">
    <property type="term" value="F:metal ion binding"/>
    <property type="evidence" value="ECO:0007669"/>
    <property type="project" value="UniProtKB-KW"/>
</dbReference>
<dbReference type="AlphaFoldDB" id="A0A662DIA6"/>
<keyword evidence="3" id="KW-0408">Iron</keyword>
<reference evidence="5 6" key="1">
    <citation type="submission" date="2018-06" db="EMBL/GenBank/DDBJ databases">
        <title>Extensive metabolic versatility and redundancy in microbially diverse, dynamic hydrothermal sediments.</title>
        <authorList>
            <person name="Dombrowski N."/>
            <person name="Teske A."/>
            <person name="Baker B.J."/>
        </authorList>
    </citation>
    <scope>NUCLEOTIDE SEQUENCE [LARGE SCALE GENOMIC DNA]</scope>
    <source>
        <strain evidence="5">B19_G9</strain>
    </source>
</reference>
<dbReference type="GO" id="GO:0003824">
    <property type="term" value="F:catalytic activity"/>
    <property type="evidence" value="ECO:0007669"/>
    <property type="project" value="InterPro"/>
</dbReference>
<evidence type="ECO:0000313" key="6">
    <source>
        <dbReference type="Proteomes" id="UP000267654"/>
    </source>
</evidence>
<dbReference type="Gene3D" id="3.20.20.70">
    <property type="entry name" value="Aldolase class I"/>
    <property type="match status" value="1"/>
</dbReference>
<keyword evidence="2" id="KW-0479">Metal-binding</keyword>
<dbReference type="InterPro" id="IPR058240">
    <property type="entry name" value="rSAM_sf"/>
</dbReference>
<evidence type="ECO:0000256" key="1">
    <source>
        <dbReference type="ARBA" id="ARBA00022691"/>
    </source>
</evidence>
<proteinExistence type="predicted"/>
<sequence length="338" mass="39441">MLKLPEPISGGLLLSYRCTAECRHCMYACSPKWKGDWISEENLRKILSQLAGKIAPSPWGSEMVSLNYGLHFTGGEPFLNFGLLLRAVEIADELKIPSTFVETNCYWCTKDETTREKLHLLKEKGLRGILISVNPFYLEYVPFERTERAIRISMEVFGKNVMVYQLEYYNLFKKLGVKGKILLEDYLNLMKSEDLARNVELFLMGRAAYKLKDFYPKYPAHYFFNQPCQPPFIRNWHNHFDNYGNFLPGYCGGISLGDCRNLDELLKEGIDLEKYPVLKFLTTQDMKGLLQFARDFGYREPAEGYVSKCHLCIDLRKYLVSRDDFNELKPKDFYLYLE</sequence>
<organism evidence="5 6">
    <name type="scientific">Aerophobetes bacterium</name>
    <dbReference type="NCBI Taxonomy" id="2030807"/>
    <lineage>
        <taxon>Bacteria</taxon>
        <taxon>Candidatus Aerophobota</taxon>
    </lineage>
</organism>
<keyword evidence="4" id="KW-0411">Iron-sulfur</keyword>
<protein>
    <submittedName>
        <fullName evidence="5">Radical SAM protein</fullName>
    </submittedName>
</protein>
<evidence type="ECO:0000256" key="4">
    <source>
        <dbReference type="ARBA" id="ARBA00023014"/>
    </source>
</evidence>
<dbReference type="GO" id="GO:0051536">
    <property type="term" value="F:iron-sulfur cluster binding"/>
    <property type="evidence" value="ECO:0007669"/>
    <property type="project" value="UniProtKB-KW"/>
</dbReference>